<sequence length="118" mass="14080">MNKSVASTPSTCRKVCPSLNFLQIHRILSNFLPDKFDTEIIKRKQLDNFLSIAKLKYPNQNQNLIQQKIEHKKIQIDFVKISLFGWDKIPFPLRSYDSESFYYLNFSFEELFDKKKKL</sequence>
<name>A0A9Q0R6M9_ANAIG</name>
<gene>
    <name evidence="1" type="ORF">M0811_02434</name>
</gene>
<evidence type="ECO:0000313" key="2">
    <source>
        <dbReference type="Proteomes" id="UP001149090"/>
    </source>
</evidence>
<dbReference type="AlphaFoldDB" id="A0A9Q0R6M9"/>
<reference evidence="1" key="1">
    <citation type="submission" date="2022-10" db="EMBL/GenBank/DDBJ databases">
        <title>Novel sulphate-reducing endosymbionts in the free-living metamonad Anaeramoeba.</title>
        <authorList>
            <person name="Jerlstrom-Hultqvist J."/>
            <person name="Cepicka I."/>
            <person name="Gallot-Lavallee L."/>
            <person name="Salas-Leiva D."/>
            <person name="Curtis B.A."/>
            <person name="Zahonova K."/>
            <person name="Pipaliya S."/>
            <person name="Dacks J."/>
            <person name="Roger A.J."/>
        </authorList>
    </citation>
    <scope>NUCLEOTIDE SEQUENCE</scope>
    <source>
        <strain evidence="1">BMAN</strain>
    </source>
</reference>
<proteinExistence type="predicted"/>
<dbReference type="EMBL" id="JAPDFW010000114">
    <property type="protein sequence ID" value="KAJ5068501.1"/>
    <property type="molecule type" value="Genomic_DNA"/>
</dbReference>
<organism evidence="1 2">
    <name type="scientific">Anaeramoeba ignava</name>
    <name type="common">Anaerobic marine amoeba</name>
    <dbReference type="NCBI Taxonomy" id="1746090"/>
    <lineage>
        <taxon>Eukaryota</taxon>
        <taxon>Metamonada</taxon>
        <taxon>Anaeramoebidae</taxon>
        <taxon>Anaeramoeba</taxon>
    </lineage>
</organism>
<keyword evidence="2" id="KW-1185">Reference proteome</keyword>
<dbReference type="Proteomes" id="UP001149090">
    <property type="component" value="Unassembled WGS sequence"/>
</dbReference>
<accession>A0A9Q0R6M9</accession>
<evidence type="ECO:0000313" key="1">
    <source>
        <dbReference type="EMBL" id="KAJ5068501.1"/>
    </source>
</evidence>
<protein>
    <submittedName>
        <fullName evidence="1">Eeig1/ehbp1 protein amino-terminal domain protein</fullName>
    </submittedName>
</protein>
<comment type="caution">
    <text evidence="1">The sequence shown here is derived from an EMBL/GenBank/DDBJ whole genome shotgun (WGS) entry which is preliminary data.</text>
</comment>